<dbReference type="InterPro" id="IPR012677">
    <property type="entry name" value="Nucleotide-bd_a/b_plait_sf"/>
</dbReference>
<keyword evidence="4" id="KW-1185">Reference proteome</keyword>
<reference evidence="3" key="1">
    <citation type="journal article" date="2023" name="Plant J.">
        <title>Genome sequences and population genomics provide insights into the demographic history, inbreeding, and mutation load of two 'living fossil' tree species of Dipteronia.</title>
        <authorList>
            <person name="Feng Y."/>
            <person name="Comes H.P."/>
            <person name="Chen J."/>
            <person name="Zhu S."/>
            <person name="Lu R."/>
            <person name="Zhang X."/>
            <person name="Li P."/>
            <person name="Qiu J."/>
            <person name="Olsen K.M."/>
            <person name="Qiu Y."/>
        </authorList>
    </citation>
    <scope>NUCLEOTIDE SEQUENCE</scope>
    <source>
        <strain evidence="3">KIB01</strain>
    </source>
</reference>
<dbReference type="Pfam" id="PF00076">
    <property type="entry name" value="RRM_1"/>
    <property type="match status" value="1"/>
</dbReference>
<dbReference type="InterPro" id="IPR035979">
    <property type="entry name" value="RBD_domain_sf"/>
</dbReference>
<evidence type="ECO:0000259" key="2">
    <source>
        <dbReference type="PROSITE" id="PS50102"/>
    </source>
</evidence>
<gene>
    <name evidence="3" type="ORF">Ddye_018580</name>
</gene>
<name>A0AAD9X1J6_9ROSI</name>
<organism evidence="3 4">
    <name type="scientific">Dipteronia dyeriana</name>
    <dbReference type="NCBI Taxonomy" id="168575"/>
    <lineage>
        <taxon>Eukaryota</taxon>
        <taxon>Viridiplantae</taxon>
        <taxon>Streptophyta</taxon>
        <taxon>Embryophyta</taxon>
        <taxon>Tracheophyta</taxon>
        <taxon>Spermatophyta</taxon>
        <taxon>Magnoliopsida</taxon>
        <taxon>eudicotyledons</taxon>
        <taxon>Gunneridae</taxon>
        <taxon>Pentapetalae</taxon>
        <taxon>rosids</taxon>
        <taxon>malvids</taxon>
        <taxon>Sapindales</taxon>
        <taxon>Sapindaceae</taxon>
        <taxon>Hippocastanoideae</taxon>
        <taxon>Acereae</taxon>
        <taxon>Dipteronia</taxon>
    </lineage>
</organism>
<dbReference type="Gene3D" id="3.30.70.330">
    <property type="match status" value="1"/>
</dbReference>
<dbReference type="CDD" id="cd00590">
    <property type="entry name" value="RRM_SF"/>
    <property type="match status" value="1"/>
</dbReference>
<evidence type="ECO:0000313" key="3">
    <source>
        <dbReference type="EMBL" id="KAK2651091.1"/>
    </source>
</evidence>
<dbReference type="SUPFAM" id="SSF54928">
    <property type="entry name" value="RNA-binding domain, RBD"/>
    <property type="match status" value="1"/>
</dbReference>
<feature type="domain" description="RRM" evidence="2">
    <location>
        <begin position="28"/>
        <end position="105"/>
    </location>
</feature>
<evidence type="ECO:0000313" key="4">
    <source>
        <dbReference type="Proteomes" id="UP001280121"/>
    </source>
</evidence>
<sequence length="163" mass="19131">MMRERELEKKGSAFVRFEGRNDFRDNLFSVFIDNLNPVVDQAYMWGIFKPHGRVRNIFLYAKNKSRGSVFAFIRFKLEEEASRMAKRVDGMHVYGWLIRAKLASYGWNMRRSGEENKVFKKAKESVVLDRSKGGQSWYGENHEQSKHKSFSDIVKGYVSNSEE</sequence>
<dbReference type="GO" id="GO:0003723">
    <property type="term" value="F:RNA binding"/>
    <property type="evidence" value="ECO:0007669"/>
    <property type="project" value="UniProtKB-UniRule"/>
</dbReference>
<evidence type="ECO:0000256" key="1">
    <source>
        <dbReference type="PROSITE-ProRule" id="PRU00176"/>
    </source>
</evidence>
<proteinExistence type="predicted"/>
<accession>A0AAD9X1J6</accession>
<dbReference type="AlphaFoldDB" id="A0AAD9X1J6"/>
<dbReference type="SMART" id="SM00360">
    <property type="entry name" value="RRM"/>
    <property type="match status" value="1"/>
</dbReference>
<dbReference type="EMBL" id="JANJYI010000005">
    <property type="protein sequence ID" value="KAK2651091.1"/>
    <property type="molecule type" value="Genomic_DNA"/>
</dbReference>
<dbReference type="Proteomes" id="UP001280121">
    <property type="component" value="Unassembled WGS sequence"/>
</dbReference>
<protein>
    <recommendedName>
        <fullName evidence="2">RRM domain-containing protein</fullName>
    </recommendedName>
</protein>
<dbReference type="PROSITE" id="PS50102">
    <property type="entry name" value="RRM"/>
    <property type="match status" value="1"/>
</dbReference>
<keyword evidence="1" id="KW-0694">RNA-binding</keyword>
<dbReference type="InterPro" id="IPR000504">
    <property type="entry name" value="RRM_dom"/>
</dbReference>
<comment type="caution">
    <text evidence="3">The sequence shown here is derived from an EMBL/GenBank/DDBJ whole genome shotgun (WGS) entry which is preliminary data.</text>
</comment>